<sequence>MASLTPGMVLKLLQAMNSNTRVTGDHRSPLLQVIGIVPALSGSDDIYSNHGFYLQLSDSLNSTYVLLSDHDNDLILTNRLQLGQFVYVDRFNFDSPLPSVSGIRPLAGRHAFQGSPDPLVARISPSKREFVIQPVSDSDRNADPLALYLSGKKKKIVEEHKAPREELLLQKEKVRVSRQPLAPRDNSQVQEKPPQRFSSPATAKRTKSVSGVAPPERDPSPAAGKGRRSASPVPSKCVVPSLASARDENRKVAREAAIIVPSRYRNPSPTGRKQPSPNPRRASISPMRRLSGGLKVADSASKKKMATVAAGISKVSEALVGSRKNWDEQLAETVAQVELKDKSVSKNKIDSQAILRTQAAISRRLSDVNGPKPGSNYSPGNEKTNPASPETCLPQEKSNFAALGITIHEKKWTDGSVSLDAVSSNLAWLGKEAMQRKLLASAAAAEALEEANATEGVIRNLSMFSDLCSVCEARNPLPTIDRFFNIYDNAVKSTAIAESVAIRHNSETYDVSFQTEHSKSPSLWVEAALATDLQVVSLLTGTSADPPSTLPKSLPKRHSFSTAKTHVKPSSSPQSDPSTGVWTRGSGMVETVELGTNLLSEMQNWFLHFVEDSLEAGFKVFGECTTDGKKTLPLDGGSIAVVLSHLKRVNSWLDRVVSKDNDSLTVKIENLKRKIYGFVIQHVGTTFDNSASPASS</sequence>
<organism evidence="4 5">
    <name type="scientific">Lupinus luteus</name>
    <name type="common">European yellow lupine</name>
    <dbReference type="NCBI Taxonomy" id="3873"/>
    <lineage>
        <taxon>Eukaryota</taxon>
        <taxon>Viridiplantae</taxon>
        <taxon>Streptophyta</taxon>
        <taxon>Embryophyta</taxon>
        <taxon>Tracheophyta</taxon>
        <taxon>Spermatophyta</taxon>
        <taxon>Magnoliopsida</taxon>
        <taxon>eudicotyledons</taxon>
        <taxon>Gunneridae</taxon>
        <taxon>Pentapetalae</taxon>
        <taxon>rosids</taxon>
        <taxon>fabids</taxon>
        <taxon>Fabales</taxon>
        <taxon>Fabaceae</taxon>
        <taxon>Papilionoideae</taxon>
        <taxon>50 kb inversion clade</taxon>
        <taxon>genistoids sensu lato</taxon>
        <taxon>core genistoids</taxon>
        <taxon>Genisteae</taxon>
        <taxon>Lupinus</taxon>
    </lineage>
</organism>
<feature type="compositionally biased region" description="Polar residues" evidence="1">
    <location>
        <begin position="560"/>
        <end position="581"/>
    </location>
</feature>
<dbReference type="PANTHER" id="PTHR31928:SF3">
    <property type="entry name" value="EXPRESSED PROTEIN"/>
    <property type="match status" value="1"/>
</dbReference>
<feature type="compositionally biased region" description="Polar residues" evidence="1">
    <location>
        <begin position="375"/>
        <end position="388"/>
    </location>
</feature>
<feature type="region of interest" description="Disordered" evidence="1">
    <location>
        <begin position="173"/>
        <end position="302"/>
    </location>
</feature>
<evidence type="ECO:0000259" key="3">
    <source>
        <dbReference type="Pfam" id="PF21647"/>
    </source>
</evidence>
<dbReference type="Pfam" id="PF06075">
    <property type="entry name" value="DUF936"/>
    <property type="match status" value="1"/>
</dbReference>
<accession>A0AAV1XXS0</accession>
<feature type="region of interest" description="Disordered" evidence="1">
    <location>
        <begin position="364"/>
        <end position="391"/>
    </location>
</feature>
<dbReference type="InterPro" id="IPR012340">
    <property type="entry name" value="NA-bd_OB-fold"/>
</dbReference>
<protein>
    <submittedName>
        <fullName evidence="4">Uncharacterized protein</fullName>
    </submittedName>
</protein>
<feature type="region of interest" description="Disordered" evidence="1">
    <location>
        <begin position="545"/>
        <end position="584"/>
    </location>
</feature>
<evidence type="ECO:0000313" key="4">
    <source>
        <dbReference type="EMBL" id="CAL0325734.1"/>
    </source>
</evidence>
<feature type="domain" description="DUF6857" evidence="3">
    <location>
        <begin position="407"/>
        <end position="689"/>
    </location>
</feature>
<gene>
    <name evidence="4" type="ORF">LLUT_LOCUS26794</name>
</gene>
<feature type="compositionally biased region" description="Polar residues" evidence="1">
    <location>
        <begin position="265"/>
        <end position="275"/>
    </location>
</feature>
<feature type="compositionally biased region" description="Polar residues" evidence="1">
    <location>
        <begin position="185"/>
        <end position="201"/>
    </location>
</feature>
<dbReference type="Proteomes" id="UP001497480">
    <property type="component" value="Unassembled WGS sequence"/>
</dbReference>
<keyword evidence="5" id="KW-1185">Reference proteome</keyword>
<feature type="compositionally biased region" description="Basic and acidic residues" evidence="1">
    <location>
        <begin position="245"/>
        <end position="254"/>
    </location>
</feature>
<dbReference type="InterPro" id="IPR048297">
    <property type="entry name" value="DUF936_dom_pln"/>
</dbReference>
<dbReference type="InterPro" id="IPR010341">
    <property type="entry name" value="DUF936_pln"/>
</dbReference>
<dbReference type="Gene3D" id="2.40.50.140">
    <property type="entry name" value="Nucleic acid-binding proteins"/>
    <property type="match status" value="1"/>
</dbReference>
<evidence type="ECO:0000259" key="2">
    <source>
        <dbReference type="Pfam" id="PF06075"/>
    </source>
</evidence>
<dbReference type="EMBL" id="CAXHTB010000018">
    <property type="protein sequence ID" value="CAL0325734.1"/>
    <property type="molecule type" value="Genomic_DNA"/>
</dbReference>
<comment type="caution">
    <text evidence="4">The sequence shown here is derived from an EMBL/GenBank/DDBJ whole genome shotgun (WGS) entry which is preliminary data.</text>
</comment>
<dbReference type="InterPro" id="IPR049172">
    <property type="entry name" value="DUF6857_pln"/>
</dbReference>
<name>A0AAV1XXS0_LUPLU</name>
<reference evidence="4 5" key="1">
    <citation type="submission" date="2024-03" db="EMBL/GenBank/DDBJ databases">
        <authorList>
            <person name="Martinez-Hernandez J."/>
        </authorList>
    </citation>
    <scope>NUCLEOTIDE SEQUENCE [LARGE SCALE GENOMIC DNA]</scope>
</reference>
<dbReference type="AlphaFoldDB" id="A0AAV1XXS0"/>
<evidence type="ECO:0000256" key="1">
    <source>
        <dbReference type="SAM" id="MobiDB-lite"/>
    </source>
</evidence>
<feature type="domain" description="DUF936" evidence="2">
    <location>
        <begin position="4"/>
        <end position="121"/>
    </location>
</feature>
<evidence type="ECO:0000313" key="5">
    <source>
        <dbReference type="Proteomes" id="UP001497480"/>
    </source>
</evidence>
<dbReference type="PANTHER" id="PTHR31928">
    <property type="entry name" value="EXPRESSED PROTEIN"/>
    <property type="match status" value="1"/>
</dbReference>
<dbReference type="Pfam" id="PF21647">
    <property type="entry name" value="DUF6857"/>
    <property type="match status" value="1"/>
</dbReference>
<proteinExistence type="predicted"/>